<proteinExistence type="predicted"/>
<keyword evidence="3" id="KW-1185">Reference proteome</keyword>
<comment type="caution">
    <text evidence="2">The sequence shown here is derived from an EMBL/GenBank/DDBJ whole genome shotgun (WGS) entry which is preliminary data.</text>
</comment>
<dbReference type="Proteomes" id="UP000276834">
    <property type="component" value="Unassembled WGS sequence"/>
</dbReference>
<name>A0A3L8SCA0_CHLGU</name>
<protein>
    <submittedName>
        <fullName evidence="2">Uncharacterized protein</fullName>
    </submittedName>
</protein>
<evidence type="ECO:0000256" key="1">
    <source>
        <dbReference type="SAM" id="MobiDB-lite"/>
    </source>
</evidence>
<reference evidence="2 3" key="1">
    <citation type="journal article" date="2018" name="Proc. R. Soc. B">
        <title>A non-coding region near Follistatin controls head colour polymorphism in the Gouldian finch.</title>
        <authorList>
            <person name="Toomey M.B."/>
            <person name="Marques C.I."/>
            <person name="Andrade P."/>
            <person name="Araujo P.M."/>
            <person name="Sabatino S."/>
            <person name="Gazda M.A."/>
            <person name="Afonso S."/>
            <person name="Lopes R.J."/>
            <person name="Corbo J.C."/>
            <person name="Carneiro M."/>
        </authorList>
    </citation>
    <scope>NUCLEOTIDE SEQUENCE [LARGE SCALE GENOMIC DNA]</scope>
    <source>
        <strain evidence="2">Red01</strain>
        <tissue evidence="2">Muscle</tissue>
    </source>
</reference>
<evidence type="ECO:0000313" key="3">
    <source>
        <dbReference type="Proteomes" id="UP000276834"/>
    </source>
</evidence>
<accession>A0A3L8SCA0</accession>
<organism evidence="2 3">
    <name type="scientific">Chloebia gouldiae</name>
    <name type="common">Gouldian finch</name>
    <name type="synonym">Erythrura gouldiae</name>
    <dbReference type="NCBI Taxonomy" id="44316"/>
    <lineage>
        <taxon>Eukaryota</taxon>
        <taxon>Metazoa</taxon>
        <taxon>Chordata</taxon>
        <taxon>Craniata</taxon>
        <taxon>Vertebrata</taxon>
        <taxon>Euteleostomi</taxon>
        <taxon>Archelosauria</taxon>
        <taxon>Archosauria</taxon>
        <taxon>Dinosauria</taxon>
        <taxon>Saurischia</taxon>
        <taxon>Theropoda</taxon>
        <taxon>Coelurosauria</taxon>
        <taxon>Aves</taxon>
        <taxon>Neognathae</taxon>
        <taxon>Neoaves</taxon>
        <taxon>Telluraves</taxon>
        <taxon>Australaves</taxon>
        <taxon>Passeriformes</taxon>
        <taxon>Passeroidea</taxon>
        <taxon>Passeridae</taxon>
        <taxon>Chloebia</taxon>
    </lineage>
</organism>
<dbReference type="AlphaFoldDB" id="A0A3L8SCA0"/>
<sequence>MNRRQNTPLRFGKKGPQRTDISTFLSLTTYLNPTHLADKQWHLKSDSRPGLAERMVSSLRAREENDSQSKVSATPWSGEFVLN</sequence>
<feature type="region of interest" description="Disordered" evidence="1">
    <location>
        <begin position="58"/>
        <end position="83"/>
    </location>
</feature>
<gene>
    <name evidence="2" type="ORF">DV515_00009246</name>
</gene>
<dbReference type="EMBL" id="QUSF01000029">
    <property type="protein sequence ID" value="RLW00004.1"/>
    <property type="molecule type" value="Genomic_DNA"/>
</dbReference>
<evidence type="ECO:0000313" key="2">
    <source>
        <dbReference type="EMBL" id="RLW00004.1"/>
    </source>
</evidence>